<keyword evidence="3" id="KW-1185">Reference proteome</keyword>
<dbReference type="RefSeq" id="WP_275059982.1">
    <property type="nucleotide sequence ID" value="NZ_CP109617.1"/>
</dbReference>
<dbReference type="Proteomes" id="UP001219957">
    <property type="component" value="Chromosome"/>
</dbReference>
<evidence type="ECO:0000313" key="2">
    <source>
        <dbReference type="EMBL" id="WED54517.1"/>
    </source>
</evidence>
<reference evidence="2 3" key="1">
    <citation type="submission" date="2022-10" db="EMBL/GenBank/DDBJ databases">
        <title>Complete genome sequence of Exiguobacterium profundum TSS-3 isolated from an extremely saline-alkaline spring located in Ixtapa, Chiapas-Mexico.</title>
        <authorList>
            <person name="Rincon-Rosales R."/>
            <person name="Rogel M.A."/>
            <person name="Rincon-Molina C.I."/>
            <person name="Guerrero G."/>
            <person name="Manzano-Gomez L.A."/>
            <person name="Lopez-Lopez A."/>
            <person name="Rincon Molina F.A."/>
            <person name="Martinez-Romero E."/>
        </authorList>
    </citation>
    <scope>NUCLEOTIDE SEQUENCE [LARGE SCALE GENOMIC DNA]</scope>
    <source>
        <strain evidence="2 3">TSS-3</strain>
    </source>
</reference>
<evidence type="ECO:0000313" key="3">
    <source>
        <dbReference type="Proteomes" id="UP001219957"/>
    </source>
</evidence>
<protein>
    <submittedName>
        <fullName evidence="2">Uncharacterized protein</fullName>
    </submittedName>
</protein>
<name>A0ABY8AX94_9BACL</name>
<gene>
    <name evidence="2" type="ORF">OE059_10705</name>
</gene>
<dbReference type="Gene3D" id="2.60.40.1240">
    <property type="match status" value="1"/>
</dbReference>
<evidence type="ECO:0000256" key="1">
    <source>
        <dbReference type="ARBA" id="ARBA00022729"/>
    </source>
</evidence>
<keyword evidence="1" id="KW-0732">Signal</keyword>
<dbReference type="EMBL" id="CP109617">
    <property type="protein sequence ID" value="WED54517.1"/>
    <property type="molecule type" value="Genomic_DNA"/>
</dbReference>
<proteinExistence type="predicted"/>
<organism evidence="2 3">
    <name type="scientific">Exiguobacterium profundum</name>
    <dbReference type="NCBI Taxonomy" id="307643"/>
    <lineage>
        <taxon>Bacteria</taxon>
        <taxon>Bacillati</taxon>
        <taxon>Bacillota</taxon>
        <taxon>Bacilli</taxon>
        <taxon>Bacillales</taxon>
        <taxon>Bacillales Family XII. Incertae Sedis</taxon>
        <taxon>Exiguobacterium</taxon>
    </lineage>
</organism>
<sequence>MEYRPNGFRMYTPDGTKYSPVDMVNHNKKEFKNGFRYFTGEKSEIDLVFLVPEKEKTLVLYASSSAMPKVYTVKIDVP</sequence>
<dbReference type="InterPro" id="IPR029050">
    <property type="entry name" value="Immunoprotect_excell_Ig-like"/>
</dbReference>
<accession>A0ABY8AX94</accession>